<organism evidence="1 2">
    <name type="scientific">Algimonas arctica</name>
    <dbReference type="NCBI Taxonomy" id="1479486"/>
    <lineage>
        <taxon>Bacteria</taxon>
        <taxon>Pseudomonadati</taxon>
        <taxon>Pseudomonadota</taxon>
        <taxon>Alphaproteobacteria</taxon>
        <taxon>Maricaulales</taxon>
        <taxon>Robiginitomaculaceae</taxon>
        <taxon>Algimonas</taxon>
    </lineage>
</organism>
<reference evidence="1" key="2">
    <citation type="submission" date="2020-09" db="EMBL/GenBank/DDBJ databases">
        <authorList>
            <person name="Sun Q."/>
            <person name="Kim S."/>
        </authorList>
    </citation>
    <scope>NUCLEOTIDE SEQUENCE</scope>
    <source>
        <strain evidence="1">KCTC 32513</strain>
    </source>
</reference>
<gene>
    <name evidence="1" type="ORF">GCM10009069_08180</name>
</gene>
<name>A0A8J3G1J4_9PROT</name>
<proteinExistence type="predicted"/>
<keyword evidence="2" id="KW-1185">Reference proteome</keyword>
<comment type="caution">
    <text evidence="1">The sequence shown here is derived from an EMBL/GenBank/DDBJ whole genome shotgun (WGS) entry which is preliminary data.</text>
</comment>
<evidence type="ECO:0000313" key="1">
    <source>
        <dbReference type="EMBL" id="GHA87234.1"/>
    </source>
</evidence>
<evidence type="ECO:0000313" key="2">
    <source>
        <dbReference type="Proteomes" id="UP000634004"/>
    </source>
</evidence>
<sequence>MSWKTHLQLSDLSPPERIEMICSGCGHVTKIHPGDPLIDTHGHLYLDELERRARCRRSALKGRAGGCGTAMRLLLCSNAETHAFQAGIA</sequence>
<accession>A0A8J3G1J4</accession>
<dbReference type="EMBL" id="BMZH01000002">
    <property type="protein sequence ID" value="GHA87234.1"/>
    <property type="molecule type" value="Genomic_DNA"/>
</dbReference>
<dbReference type="AlphaFoldDB" id="A0A8J3G1J4"/>
<dbReference type="RefSeq" id="WP_189495685.1">
    <property type="nucleotide sequence ID" value="NZ_BMZH01000002.1"/>
</dbReference>
<dbReference type="Proteomes" id="UP000634004">
    <property type="component" value="Unassembled WGS sequence"/>
</dbReference>
<reference evidence="1" key="1">
    <citation type="journal article" date="2014" name="Int. J. Syst. Evol. Microbiol.">
        <title>Complete genome sequence of Corynebacterium casei LMG S-19264T (=DSM 44701T), isolated from a smear-ripened cheese.</title>
        <authorList>
            <consortium name="US DOE Joint Genome Institute (JGI-PGF)"/>
            <person name="Walter F."/>
            <person name="Albersmeier A."/>
            <person name="Kalinowski J."/>
            <person name="Ruckert C."/>
        </authorList>
    </citation>
    <scope>NUCLEOTIDE SEQUENCE</scope>
    <source>
        <strain evidence="1">KCTC 32513</strain>
    </source>
</reference>
<protein>
    <submittedName>
        <fullName evidence="1">Uncharacterized protein</fullName>
    </submittedName>
</protein>